<gene>
    <name evidence="2" type="ORF">J4051_17350</name>
</gene>
<evidence type="ECO:0000256" key="1">
    <source>
        <dbReference type="SAM" id="SignalP"/>
    </source>
</evidence>
<proteinExistence type="predicted"/>
<dbReference type="EMBL" id="JAGEVG010000027">
    <property type="protein sequence ID" value="MBO3100042.1"/>
    <property type="molecule type" value="Genomic_DNA"/>
</dbReference>
<protein>
    <recommendedName>
        <fullName evidence="4">DKNYY family protein</fullName>
    </recommendedName>
</protein>
<comment type="caution">
    <text evidence="2">The sequence shown here is derived from an EMBL/GenBank/DDBJ whole genome shotgun (WGS) entry which is preliminary data.</text>
</comment>
<keyword evidence="1" id="KW-0732">Signal</keyword>
<organism evidence="2 3">
    <name type="scientific">Gelidibacter pelagius</name>
    <dbReference type="NCBI Taxonomy" id="2819985"/>
    <lineage>
        <taxon>Bacteria</taxon>
        <taxon>Pseudomonadati</taxon>
        <taxon>Bacteroidota</taxon>
        <taxon>Flavobacteriia</taxon>
        <taxon>Flavobacteriales</taxon>
        <taxon>Flavobacteriaceae</taxon>
        <taxon>Gelidibacter</taxon>
    </lineage>
</organism>
<evidence type="ECO:0000313" key="3">
    <source>
        <dbReference type="Proteomes" id="UP000681315"/>
    </source>
</evidence>
<keyword evidence="3" id="KW-1185">Reference proteome</keyword>
<feature type="signal peptide" evidence="1">
    <location>
        <begin position="1"/>
        <end position="19"/>
    </location>
</feature>
<name>A0ABS3SZ68_9FLAO</name>
<reference evidence="2 3" key="1">
    <citation type="submission" date="2021-03" db="EMBL/GenBank/DDBJ databases">
        <title>Gelidibacter sp. nov., isolated from costal sediment.</title>
        <authorList>
            <person name="Lun K.-Y."/>
        </authorList>
    </citation>
    <scope>NUCLEOTIDE SEQUENCE [LARGE SCALE GENOMIC DNA]</scope>
    <source>
        <strain evidence="2 3">DF109</strain>
    </source>
</reference>
<evidence type="ECO:0000313" key="2">
    <source>
        <dbReference type="EMBL" id="MBO3100042.1"/>
    </source>
</evidence>
<evidence type="ECO:0008006" key="4">
    <source>
        <dbReference type="Google" id="ProtNLM"/>
    </source>
</evidence>
<dbReference type="Proteomes" id="UP000681315">
    <property type="component" value="Unassembled WGS sequence"/>
</dbReference>
<dbReference type="RefSeq" id="WP_208235149.1">
    <property type="nucleotide sequence ID" value="NZ_JAGEVG010000027.1"/>
</dbReference>
<accession>A0ABS3SZ68</accession>
<feature type="chain" id="PRO_5046188720" description="DKNYY family protein" evidence="1">
    <location>
        <begin position="20"/>
        <end position="205"/>
    </location>
</feature>
<sequence>MIKNSLLLIAILCFSTVHAQYDWTPAKVILKNGTSFRGLVKFPKHSGGLISIGTTEFKYKLKKKGKTERYGYETVEEVIFGDEEFATVHYGYVPIQAKKHVLLEKVISGKVSLYARTVSKFQNTFIGAPNMTGSGYYYDDFQYYLIRKDEEVAKLIAGPNSFGTFISKAKEYFSDCEKMVYYLDNELYSQNNLIELVDDYNLLCE</sequence>